<sequence length="972" mass="110189">MNKLKETLSRKVQDLGESLSIDEDVRMEDMSEFVLSPYEGPSTSEFLVRKPVIALTKNSVTRTRSSEQKTDDEVIENIDAAYFVEHDFDAIGYELTKLFDIEMCYEDISREHLRLKSQLQVVSKRISNLIMQKSPSYGAQISDMEKIRQDLIQIVVFRCGHSKVPFSGSLSVAKEQSTTALRIIANEKKKYLLKNLRRTLLTLKTFYESEYRIQEVIQEGQFPLAIRMCVEAQDAAKSFRHFSCVNDVVTKLAGISSLLETELSKSLDTLVMVFDQDRYAFVFNAYEMLNKVEDLPSKLVASFHAALENSSQAVLLDKMSARDSKNDSSNNGLKQNETSYAKLCMELESDQLVVTLRELGFVLCRTLCAFHSFLRFHSEEEDRREQQREAEDVIDVPKLRSINAELRESRKEIFTTALNRMMSLLESREFVVLKFDHILDIVDMVNRFRSVGRTYFGHPCAELARCIERQTSAYFSRYHRERMEELAMFIENESFTLCPVSAQFTIFDLQDFEFLKESREEREREAWKEALASTLSSEQLEGVLMPSEWKNPFSVSQIKSRHQSSYSVRSEQRHSSSTYSDANDFAGVECSEDPLAENPPNSASSQPAPPNACNTSLNLLRFFGRYIRMTALLPSVCDRSAPAVADLFELFFASLVHLFGNDGSEFVERPARLDVVISSIHRRLSGASSSSSSSNAKTSSPFKTALFRGNSTSGNDLRLPSLCPAVQLGFIDTLFGAAERIIAIESLEFTARQLDLVRPVIESLYPESKTDALVERMESFYSQVLPSVADVRLLLVDAVASRALRISKIVESVAATKWDIAELRSHHSSYVDLVLQDFEAFRLRVSTVEERQVNVTEATQKLFWNRAIYYTFKALVQGYCEGGKCSTEGRALMQLDFQNILIKLEPISGMRPVPHAAFVDSYIKAYYLPESGLEQWIASHSEYSPKQLVSLLGAAAHVSKKARVRILSALNS</sequence>
<feature type="domain" description="Syndetin C-terminal" evidence="5">
    <location>
        <begin position="734"/>
        <end position="970"/>
    </location>
</feature>
<dbReference type="PANTHER" id="PTHR13258:SF0">
    <property type="entry name" value="SYNDETIN"/>
    <property type="match status" value="1"/>
</dbReference>
<evidence type="ECO:0000256" key="1">
    <source>
        <dbReference type="ARBA" id="ARBA00022448"/>
    </source>
</evidence>
<accession>A0A8S1H264</accession>
<gene>
    <name evidence="7" type="ORF">CAUJ_LOCUS6295</name>
</gene>
<dbReference type="GO" id="GO:0005829">
    <property type="term" value="C:cytosol"/>
    <property type="evidence" value="ECO:0007669"/>
    <property type="project" value="GOC"/>
</dbReference>
<dbReference type="GO" id="GO:0000149">
    <property type="term" value="F:SNARE binding"/>
    <property type="evidence" value="ECO:0007669"/>
    <property type="project" value="TreeGrafter"/>
</dbReference>
<proteinExistence type="predicted"/>
<dbReference type="Pfam" id="PF10474">
    <property type="entry name" value="Syndetin_C"/>
    <property type="match status" value="1"/>
</dbReference>
<dbReference type="InterPro" id="IPR019515">
    <property type="entry name" value="VPS54_N"/>
</dbReference>
<dbReference type="InterPro" id="IPR040047">
    <property type="entry name" value="VPS50"/>
</dbReference>
<evidence type="ECO:0000256" key="3">
    <source>
        <dbReference type="ARBA" id="ARBA00023054"/>
    </source>
</evidence>
<evidence type="ECO:0008006" key="9">
    <source>
        <dbReference type="Google" id="ProtNLM"/>
    </source>
</evidence>
<dbReference type="GO" id="GO:0042147">
    <property type="term" value="P:retrograde transport, endosome to Golgi"/>
    <property type="evidence" value="ECO:0007669"/>
    <property type="project" value="InterPro"/>
</dbReference>
<feature type="domain" description="Vacuolar protein sorting-associated protein 54 N-terminal" evidence="6">
    <location>
        <begin position="75"/>
        <end position="376"/>
    </location>
</feature>
<evidence type="ECO:0000256" key="2">
    <source>
        <dbReference type="ARBA" id="ARBA00022927"/>
    </source>
</evidence>
<dbReference type="GO" id="GO:0032456">
    <property type="term" value="P:endocytic recycling"/>
    <property type="evidence" value="ECO:0007669"/>
    <property type="project" value="InterPro"/>
</dbReference>
<dbReference type="GO" id="GO:1990745">
    <property type="term" value="C:EARP complex"/>
    <property type="evidence" value="ECO:0007669"/>
    <property type="project" value="InterPro"/>
</dbReference>
<feature type="region of interest" description="Disordered" evidence="4">
    <location>
        <begin position="590"/>
        <end position="610"/>
    </location>
</feature>
<dbReference type="Pfam" id="PF10475">
    <property type="entry name" value="Vps54_N"/>
    <property type="match status" value="1"/>
</dbReference>
<dbReference type="OrthoDB" id="10263345at2759"/>
<dbReference type="PANTHER" id="PTHR13258">
    <property type="entry name" value="SYNDETIN"/>
    <property type="match status" value="1"/>
</dbReference>
<evidence type="ECO:0000259" key="5">
    <source>
        <dbReference type="Pfam" id="PF10474"/>
    </source>
</evidence>
<dbReference type="GO" id="GO:0015031">
    <property type="term" value="P:protein transport"/>
    <property type="evidence" value="ECO:0007669"/>
    <property type="project" value="UniProtKB-KW"/>
</dbReference>
<dbReference type="EMBL" id="CAJGYM010000015">
    <property type="protein sequence ID" value="CAD6190376.1"/>
    <property type="molecule type" value="Genomic_DNA"/>
</dbReference>
<evidence type="ECO:0000313" key="7">
    <source>
        <dbReference type="EMBL" id="CAD6190376.1"/>
    </source>
</evidence>
<name>A0A8S1H264_9PELO</name>
<organism evidence="7 8">
    <name type="scientific">Caenorhabditis auriculariae</name>
    <dbReference type="NCBI Taxonomy" id="2777116"/>
    <lineage>
        <taxon>Eukaryota</taxon>
        <taxon>Metazoa</taxon>
        <taxon>Ecdysozoa</taxon>
        <taxon>Nematoda</taxon>
        <taxon>Chromadorea</taxon>
        <taxon>Rhabditida</taxon>
        <taxon>Rhabditina</taxon>
        <taxon>Rhabditomorpha</taxon>
        <taxon>Rhabditoidea</taxon>
        <taxon>Rhabditidae</taxon>
        <taxon>Peloderinae</taxon>
        <taxon>Caenorhabditis</taxon>
    </lineage>
</organism>
<evidence type="ECO:0000313" key="8">
    <source>
        <dbReference type="Proteomes" id="UP000835052"/>
    </source>
</evidence>
<keyword evidence="3" id="KW-0175">Coiled coil</keyword>
<reference evidence="7" key="1">
    <citation type="submission" date="2020-10" db="EMBL/GenBank/DDBJ databases">
        <authorList>
            <person name="Kikuchi T."/>
        </authorList>
    </citation>
    <scope>NUCLEOTIDE SEQUENCE</scope>
    <source>
        <strain evidence="7">NKZ352</strain>
    </source>
</reference>
<keyword evidence="2" id="KW-0653">Protein transport</keyword>
<dbReference type="InterPro" id="IPR019514">
    <property type="entry name" value="Syndetin_C"/>
</dbReference>
<keyword evidence="8" id="KW-1185">Reference proteome</keyword>
<protein>
    <recommendedName>
        <fullName evidence="9">Coiled-coil domain-containing protein 132</fullName>
    </recommendedName>
</protein>
<dbReference type="AlphaFoldDB" id="A0A8S1H264"/>
<evidence type="ECO:0000256" key="4">
    <source>
        <dbReference type="SAM" id="MobiDB-lite"/>
    </source>
</evidence>
<dbReference type="Proteomes" id="UP000835052">
    <property type="component" value="Unassembled WGS sequence"/>
</dbReference>
<evidence type="ECO:0000259" key="6">
    <source>
        <dbReference type="Pfam" id="PF10475"/>
    </source>
</evidence>
<keyword evidence="1" id="KW-0813">Transport</keyword>
<comment type="caution">
    <text evidence="7">The sequence shown here is derived from an EMBL/GenBank/DDBJ whole genome shotgun (WGS) entry which is preliminary data.</text>
</comment>